<sequence>MMISIGSELEPKDKSNTMMEMVSNGNGNESLPQDSKDKFMHSVSNFEDHNFGEETLNGVGEGKMPKGTEDMEIDITECTDSVMDSLAIAECQDTTENSSSFGGTISGVENDSETSDVEVESALSSGRQLGSMFDGLFLLRKRKLTDHWRRFVRPLMWRCKWLELQLKEFKSQTLKYDQELAEYDRRKNFESEKLTYEGLHVKSQPFPHQIQRKKVMKRRKRKRVEDTADLASYMSNHNLFSYYDSKKFVVATAAHDGDNGNLGNITVNSNEDVGFSDGLSGLEFRDSDIWLEKILGKIDLIQSQVHKLKARVDNVVNESPQKFSSINVLSSVMPCNTFAGSRSRSSPPGSGEGMPVTSQHLSGGNMGDLFMPGSSAVSSHGEVTPFPDMIEGTAQNLAAVSYDNTEGDILIHNQVAKEELCNFQRGLTQQAEELPVPTEKPSVLAPGDDLLQTPSVQPDVKVSLTSKSEITYNRRNVGKQKSGTEDPPMPTEKPTVIAPGDELPAKPSVQPDVKASLTSESKIPNNKRKTGQQKSISMESLMPTEKPTVIAPGDDLPANPSVQPDVKVPSTSESKIPKNKRKMGKRKSGTEESLMPTEKPTVLAPGDDLPASPSVQPDAKVSSMSKSKASNNKVKRGKRKSGTKEPPIPTKKPTVLAPGDDLPANPSGLPDAKVSSTSKSKVPNYKRKRGKRKSGTGWWSRKSSG</sequence>
<dbReference type="OrthoDB" id="21648at2759"/>
<feature type="region of interest" description="Disordered" evidence="1">
    <location>
        <begin position="432"/>
        <end position="705"/>
    </location>
</feature>
<evidence type="ECO:0000313" key="3">
    <source>
        <dbReference type="Proteomes" id="UP001165190"/>
    </source>
</evidence>
<dbReference type="EMBL" id="BSYR01000021">
    <property type="protein sequence ID" value="GMI86480.1"/>
    <property type="molecule type" value="Genomic_DNA"/>
</dbReference>
<feature type="compositionally biased region" description="Low complexity" evidence="1">
    <location>
        <begin position="619"/>
        <end position="632"/>
    </location>
</feature>
<accession>A0A9W7M5I5</accession>
<dbReference type="PANTHER" id="PTHR34057">
    <property type="entry name" value="ELONGATION FACTOR"/>
    <property type="match status" value="1"/>
</dbReference>
<dbReference type="PANTHER" id="PTHR34057:SF12">
    <property type="match status" value="1"/>
</dbReference>
<feature type="region of interest" description="Disordered" evidence="1">
    <location>
        <begin position="339"/>
        <end position="370"/>
    </location>
</feature>
<proteinExistence type="predicted"/>
<evidence type="ECO:0000313" key="2">
    <source>
        <dbReference type="EMBL" id="GMI86480.1"/>
    </source>
</evidence>
<gene>
    <name evidence="2" type="ORF">HRI_002317300</name>
</gene>
<evidence type="ECO:0000256" key="1">
    <source>
        <dbReference type="SAM" id="MobiDB-lite"/>
    </source>
</evidence>
<feature type="compositionally biased region" description="Polar residues" evidence="1">
    <location>
        <begin position="463"/>
        <end position="474"/>
    </location>
</feature>
<dbReference type="Proteomes" id="UP001165190">
    <property type="component" value="Unassembled WGS sequence"/>
</dbReference>
<reference evidence="2" key="1">
    <citation type="submission" date="2023-05" db="EMBL/GenBank/DDBJ databases">
        <title>Genome and transcriptome analyses reveal genes involved in the formation of fine ridges on petal epidermal cells in Hibiscus trionum.</title>
        <authorList>
            <person name="Koshimizu S."/>
            <person name="Masuda S."/>
            <person name="Ishii T."/>
            <person name="Shirasu K."/>
            <person name="Hoshino A."/>
            <person name="Arita M."/>
        </authorList>
    </citation>
    <scope>NUCLEOTIDE SEQUENCE</scope>
    <source>
        <strain evidence="2">Hamamatsu line</strain>
    </source>
</reference>
<dbReference type="AlphaFoldDB" id="A0A9W7M5I5"/>
<dbReference type="CDD" id="cd11650">
    <property type="entry name" value="AT4G37440_like"/>
    <property type="match status" value="1"/>
</dbReference>
<dbReference type="InterPro" id="IPR038745">
    <property type="entry name" value="AT4G37440-like"/>
</dbReference>
<feature type="compositionally biased region" description="Basic residues" evidence="1">
    <location>
        <begin position="577"/>
        <end position="587"/>
    </location>
</feature>
<name>A0A9W7M5I5_HIBTR</name>
<keyword evidence="3" id="KW-1185">Reference proteome</keyword>
<feature type="compositionally biased region" description="Basic residues" evidence="1">
    <location>
        <begin position="684"/>
        <end position="694"/>
    </location>
</feature>
<organism evidence="2 3">
    <name type="scientific">Hibiscus trionum</name>
    <name type="common">Flower of an hour</name>
    <dbReference type="NCBI Taxonomy" id="183268"/>
    <lineage>
        <taxon>Eukaryota</taxon>
        <taxon>Viridiplantae</taxon>
        <taxon>Streptophyta</taxon>
        <taxon>Embryophyta</taxon>
        <taxon>Tracheophyta</taxon>
        <taxon>Spermatophyta</taxon>
        <taxon>Magnoliopsida</taxon>
        <taxon>eudicotyledons</taxon>
        <taxon>Gunneridae</taxon>
        <taxon>Pentapetalae</taxon>
        <taxon>rosids</taxon>
        <taxon>malvids</taxon>
        <taxon>Malvales</taxon>
        <taxon>Malvaceae</taxon>
        <taxon>Malvoideae</taxon>
        <taxon>Hibiscus</taxon>
    </lineage>
</organism>
<comment type="caution">
    <text evidence="2">The sequence shown here is derived from an EMBL/GenBank/DDBJ whole genome shotgun (WGS) entry which is preliminary data.</text>
</comment>
<protein>
    <submittedName>
        <fullName evidence="2">Uncharacterized protein</fullName>
    </submittedName>
</protein>
<feature type="compositionally biased region" description="Low complexity" evidence="1">
    <location>
        <begin position="340"/>
        <end position="349"/>
    </location>
</feature>